<dbReference type="EMBL" id="LLYZ01000002">
    <property type="protein sequence ID" value="KQK27205.1"/>
    <property type="molecule type" value="Genomic_DNA"/>
</dbReference>
<feature type="domain" description="WCX" evidence="2">
    <location>
        <begin position="223"/>
        <end position="297"/>
    </location>
</feature>
<evidence type="ECO:0000313" key="4">
    <source>
        <dbReference type="Proteomes" id="UP000051682"/>
    </source>
</evidence>
<dbReference type="InterPro" id="IPR026881">
    <property type="entry name" value="WYL_dom"/>
</dbReference>
<dbReference type="AlphaFoldDB" id="A0A0Q3HX84"/>
<name>A0A0Q3HX84_9FLAO</name>
<dbReference type="Pfam" id="PF25583">
    <property type="entry name" value="WCX"/>
    <property type="match status" value="1"/>
</dbReference>
<keyword evidence="4" id="KW-1185">Reference proteome</keyword>
<proteinExistence type="predicted"/>
<evidence type="ECO:0000313" key="3">
    <source>
        <dbReference type="EMBL" id="KQK27205.1"/>
    </source>
</evidence>
<dbReference type="InterPro" id="IPR051534">
    <property type="entry name" value="CBASS_pafABC_assoc_protein"/>
</dbReference>
<evidence type="ECO:0000259" key="2">
    <source>
        <dbReference type="Pfam" id="PF25583"/>
    </source>
</evidence>
<gene>
    <name evidence="3" type="ORF">AR438_03080</name>
</gene>
<organism evidence="3 4">
    <name type="scientific">Chryseobacterium aquaticum</name>
    <dbReference type="NCBI Taxonomy" id="452084"/>
    <lineage>
        <taxon>Bacteria</taxon>
        <taxon>Pseudomonadati</taxon>
        <taxon>Bacteroidota</taxon>
        <taxon>Flavobacteriia</taxon>
        <taxon>Flavobacteriales</taxon>
        <taxon>Weeksellaceae</taxon>
        <taxon>Chryseobacterium group</taxon>
        <taxon>Chryseobacterium</taxon>
    </lineage>
</organism>
<comment type="caution">
    <text evidence="3">The sequence shown here is derived from an EMBL/GenBank/DDBJ whole genome shotgun (WGS) entry which is preliminary data.</text>
</comment>
<reference evidence="3 4" key="1">
    <citation type="submission" date="2015-10" db="EMBL/GenBank/DDBJ databases">
        <title>Chryseobacterium aquaticum genome.</title>
        <authorList>
            <person name="Newman J.D."/>
            <person name="Ferguson M.B."/>
            <person name="Miller J.R."/>
        </authorList>
    </citation>
    <scope>NUCLEOTIDE SEQUENCE [LARGE SCALE GENOMIC DNA]</scope>
    <source>
        <strain evidence="3 4">KCTC 12483</strain>
    </source>
</reference>
<dbReference type="PROSITE" id="PS52050">
    <property type="entry name" value="WYL"/>
    <property type="match status" value="1"/>
</dbReference>
<dbReference type="PANTHER" id="PTHR34580:SF9">
    <property type="entry name" value="SLL5097 PROTEIN"/>
    <property type="match status" value="1"/>
</dbReference>
<dbReference type="RefSeq" id="WP_050378084.1">
    <property type="nucleotide sequence ID" value="NZ_LLYZ01000002.1"/>
</dbReference>
<sequence length="307" mass="36936">MKKDFYLTRYALIIKKLESAPANYSQLEEYLLNSFEFQDADIKSYSIRTLQRDIREISNLFNLSIHNKKKGDNRYYIESRPMMEVDEYNQKLLESFQVSNALNVHPDFADFIFFESRKPTGVENFYDLFFAIRNKRVVTFEHYNYKNKLMTSRKVHPLALKESKDRWYLIAIDTKDKALKSFGLDRINYLDVTKDKFREKYKFNFREHFKNAFGVMNLTEQNPQKIVLKCSRHQGEYIRSFALHQSQKETKETPEEIYFEFFLHPTYDFMQEILSYGKEVTVLEPKNLVDEIRTHLQSSLNNYSEDY</sequence>
<protein>
    <submittedName>
        <fullName evidence="3">Uncharacterized protein</fullName>
    </submittedName>
</protein>
<accession>A0A0Q3HX84</accession>
<dbReference type="STRING" id="452084.AR438_03080"/>
<feature type="domain" description="WYL" evidence="1">
    <location>
        <begin position="124"/>
        <end position="190"/>
    </location>
</feature>
<dbReference type="OrthoDB" id="43316at2"/>
<dbReference type="Pfam" id="PF13280">
    <property type="entry name" value="WYL"/>
    <property type="match status" value="1"/>
</dbReference>
<dbReference type="InterPro" id="IPR057727">
    <property type="entry name" value="WCX_dom"/>
</dbReference>
<dbReference type="PANTHER" id="PTHR34580">
    <property type="match status" value="1"/>
</dbReference>
<dbReference type="Proteomes" id="UP000051682">
    <property type="component" value="Unassembled WGS sequence"/>
</dbReference>
<evidence type="ECO:0000259" key="1">
    <source>
        <dbReference type="Pfam" id="PF13280"/>
    </source>
</evidence>